<name>A0A518FN37_9PLAN</name>
<dbReference type="EMBL" id="CP036317">
    <property type="protein sequence ID" value="QDV17759.1"/>
    <property type="molecule type" value="Genomic_DNA"/>
</dbReference>
<accession>A0A518FN37</accession>
<keyword evidence="3" id="KW-0808">Transferase</keyword>
<organism evidence="3 4">
    <name type="scientific">Gimesia panareensis</name>
    <dbReference type="NCBI Taxonomy" id="2527978"/>
    <lineage>
        <taxon>Bacteria</taxon>
        <taxon>Pseudomonadati</taxon>
        <taxon>Planctomycetota</taxon>
        <taxon>Planctomycetia</taxon>
        <taxon>Planctomycetales</taxon>
        <taxon>Planctomycetaceae</taxon>
        <taxon>Gimesia</taxon>
    </lineage>
</organism>
<proteinExistence type="predicted"/>
<evidence type="ECO:0000259" key="2">
    <source>
        <dbReference type="Pfam" id="PF08242"/>
    </source>
</evidence>
<evidence type="ECO:0000313" key="3">
    <source>
        <dbReference type="EMBL" id="QDV17759.1"/>
    </source>
</evidence>
<feature type="domain" description="Methyltransferase type 12" evidence="2">
    <location>
        <begin position="64"/>
        <end position="165"/>
    </location>
</feature>
<dbReference type="Pfam" id="PF08242">
    <property type="entry name" value="Methyltransf_12"/>
    <property type="match status" value="1"/>
</dbReference>
<evidence type="ECO:0000313" key="4">
    <source>
        <dbReference type="Proteomes" id="UP000320839"/>
    </source>
</evidence>
<evidence type="ECO:0000256" key="1">
    <source>
        <dbReference type="SAM" id="Phobius"/>
    </source>
</evidence>
<dbReference type="CDD" id="cd02440">
    <property type="entry name" value="AdoMet_MTases"/>
    <property type="match status" value="1"/>
</dbReference>
<keyword evidence="1" id="KW-0472">Membrane</keyword>
<protein>
    <submittedName>
        <fullName evidence="3">Methyltransferase domain protein</fullName>
    </submittedName>
</protein>
<dbReference type="GO" id="GO:0032259">
    <property type="term" value="P:methylation"/>
    <property type="evidence" value="ECO:0007669"/>
    <property type="project" value="UniProtKB-KW"/>
</dbReference>
<sequence length="293" mass="33129">MNHTSNWKRFLINQTKAATESSYQYPTSDQQVDQTILKQDSNKRLRETELISEFVYTHYWSVALDVGCGIGANFSLFDKPGNETHLLIGVEPDPSRAAVARITSNSLKFVEAHIATGNLDQFDGPEFAESVDLITCIQVLGHVTSDTMVRMFDLFGKLLVPGGVCLIAVPFITAYYSVYKRDKAWNAASDHHHLVDLNRSPEDPEFRRFISSQEFDLIATTTEFLPVRGFFLSPEETFSGSLPQAVNCPITLERLIDPRFQLQFCEIYSVHLWDTDHKIPLVGDLMIGMERTS</sequence>
<reference evidence="3 4" key="1">
    <citation type="submission" date="2019-02" db="EMBL/GenBank/DDBJ databases">
        <title>Deep-cultivation of Planctomycetes and their phenomic and genomic characterization uncovers novel biology.</title>
        <authorList>
            <person name="Wiegand S."/>
            <person name="Jogler M."/>
            <person name="Boedeker C."/>
            <person name="Pinto D."/>
            <person name="Vollmers J."/>
            <person name="Rivas-Marin E."/>
            <person name="Kohn T."/>
            <person name="Peeters S.H."/>
            <person name="Heuer A."/>
            <person name="Rast P."/>
            <person name="Oberbeckmann S."/>
            <person name="Bunk B."/>
            <person name="Jeske O."/>
            <person name="Meyerdierks A."/>
            <person name="Storesund J.E."/>
            <person name="Kallscheuer N."/>
            <person name="Luecker S."/>
            <person name="Lage O.M."/>
            <person name="Pohl T."/>
            <person name="Merkel B.J."/>
            <person name="Hornburger P."/>
            <person name="Mueller R.-W."/>
            <person name="Bruemmer F."/>
            <person name="Labrenz M."/>
            <person name="Spormann A.M."/>
            <person name="Op den Camp H."/>
            <person name="Overmann J."/>
            <person name="Amann R."/>
            <person name="Jetten M.S.M."/>
            <person name="Mascher T."/>
            <person name="Medema M.H."/>
            <person name="Devos D.P."/>
            <person name="Kaster A.-K."/>
            <person name="Ovreas L."/>
            <person name="Rohde M."/>
            <person name="Galperin M.Y."/>
            <person name="Jogler C."/>
        </authorList>
    </citation>
    <scope>NUCLEOTIDE SEQUENCE [LARGE SCALE GENOMIC DNA]</scope>
    <source>
        <strain evidence="3 4">Pan153</strain>
    </source>
</reference>
<dbReference type="AlphaFoldDB" id="A0A518FN37"/>
<dbReference type="Proteomes" id="UP000320839">
    <property type="component" value="Chromosome"/>
</dbReference>
<keyword evidence="3" id="KW-0489">Methyltransferase</keyword>
<gene>
    <name evidence="3" type="ORF">Pan153_24140</name>
</gene>
<keyword evidence="1" id="KW-1133">Transmembrane helix</keyword>
<dbReference type="PANTHER" id="PTHR43861:SF1">
    <property type="entry name" value="TRANS-ACONITATE 2-METHYLTRANSFERASE"/>
    <property type="match status" value="1"/>
</dbReference>
<dbReference type="PANTHER" id="PTHR43861">
    <property type="entry name" value="TRANS-ACONITATE 2-METHYLTRANSFERASE-RELATED"/>
    <property type="match status" value="1"/>
</dbReference>
<dbReference type="InterPro" id="IPR013217">
    <property type="entry name" value="Methyltransf_12"/>
</dbReference>
<dbReference type="SUPFAM" id="SSF53335">
    <property type="entry name" value="S-adenosyl-L-methionine-dependent methyltransferases"/>
    <property type="match status" value="1"/>
</dbReference>
<keyword evidence="1" id="KW-0812">Transmembrane</keyword>
<feature type="transmembrane region" description="Helical" evidence="1">
    <location>
        <begin position="158"/>
        <end position="178"/>
    </location>
</feature>
<dbReference type="OrthoDB" id="9790457at2"/>
<dbReference type="InterPro" id="IPR029063">
    <property type="entry name" value="SAM-dependent_MTases_sf"/>
</dbReference>
<dbReference type="Gene3D" id="3.40.50.150">
    <property type="entry name" value="Vaccinia Virus protein VP39"/>
    <property type="match status" value="1"/>
</dbReference>
<dbReference type="GO" id="GO:0008168">
    <property type="term" value="F:methyltransferase activity"/>
    <property type="evidence" value="ECO:0007669"/>
    <property type="project" value="UniProtKB-KW"/>
</dbReference>